<dbReference type="AlphaFoldDB" id="A0AAD7CQR1"/>
<name>A0AAD7CQR1_MYCRO</name>
<gene>
    <name evidence="1" type="ORF">B0H17DRAFT_1096448</name>
</gene>
<organism evidence="1 2">
    <name type="scientific">Mycena rosella</name>
    <name type="common">Pink bonnet</name>
    <name type="synonym">Agaricus rosellus</name>
    <dbReference type="NCBI Taxonomy" id="1033263"/>
    <lineage>
        <taxon>Eukaryota</taxon>
        <taxon>Fungi</taxon>
        <taxon>Dikarya</taxon>
        <taxon>Basidiomycota</taxon>
        <taxon>Agaricomycotina</taxon>
        <taxon>Agaricomycetes</taxon>
        <taxon>Agaricomycetidae</taxon>
        <taxon>Agaricales</taxon>
        <taxon>Marasmiineae</taxon>
        <taxon>Mycenaceae</taxon>
        <taxon>Mycena</taxon>
    </lineage>
</organism>
<comment type="caution">
    <text evidence="1">The sequence shown here is derived from an EMBL/GenBank/DDBJ whole genome shotgun (WGS) entry which is preliminary data.</text>
</comment>
<protein>
    <submittedName>
        <fullName evidence="1">Uncharacterized protein</fullName>
    </submittedName>
</protein>
<dbReference type="EMBL" id="JARKIE010000274">
    <property type="protein sequence ID" value="KAJ7658972.1"/>
    <property type="molecule type" value="Genomic_DNA"/>
</dbReference>
<dbReference type="Proteomes" id="UP001221757">
    <property type="component" value="Unassembled WGS sequence"/>
</dbReference>
<proteinExistence type="predicted"/>
<evidence type="ECO:0000313" key="1">
    <source>
        <dbReference type="EMBL" id="KAJ7658972.1"/>
    </source>
</evidence>
<evidence type="ECO:0000313" key="2">
    <source>
        <dbReference type="Proteomes" id="UP001221757"/>
    </source>
</evidence>
<accession>A0AAD7CQR1</accession>
<reference evidence="1" key="1">
    <citation type="submission" date="2023-03" db="EMBL/GenBank/DDBJ databases">
        <title>Massive genome expansion in bonnet fungi (Mycena s.s.) driven by repeated elements and novel gene families across ecological guilds.</title>
        <authorList>
            <consortium name="Lawrence Berkeley National Laboratory"/>
            <person name="Harder C.B."/>
            <person name="Miyauchi S."/>
            <person name="Viragh M."/>
            <person name="Kuo A."/>
            <person name="Thoen E."/>
            <person name="Andreopoulos B."/>
            <person name="Lu D."/>
            <person name="Skrede I."/>
            <person name="Drula E."/>
            <person name="Henrissat B."/>
            <person name="Morin E."/>
            <person name="Kohler A."/>
            <person name="Barry K."/>
            <person name="LaButti K."/>
            <person name="Morin E."/>
            <person name="Salamov A."/>
            <person name="Lipzen A."/>
            <person name="Mereny Z."/>
            <person name="Hegedus B."/>
            <person name="Baldrian P."/>
            <person name="Stursova M."/>
            <person name="Weitz H."/>
            <person name="Taylor A."/>
            <person name="Grigoriev I.V."/>
            <person name="Nagy L.G."/>
            <person name="Martin F."/>
            <person name="Kauserud H."/>
        </authorList>
    </citation>
    <scope>NUCLEOTIDE SEQUENCE</scope>
    <source>
        <strain evidence="1">CBHHK067</strain>
    </source>
</reference>
<keyword evidence="2" id="KW-1185">Reference proteome</keyword>
<sequence>MDTQTTQAVVAHLEKVAAASLRRLDRTYPPKAVDYVSRLHANGQEEELETLCCQGEFAVERLLYQKLHMGLLPPVNTRGVCSGVLASICRLLNDGVGFQASVHPSLPRRFTAIAGAIVRDSDNRLGDLTSWMFGELDDVLDDVNSEAAVIAEKIEIEDSDLGVSAEDRASLLAFERQLRPGHQNVVNAEELEALFEFVNNSCTALSQLTLP</sequence>